<keyword evidence="3" id="KW-1185">Reference proteome</keyword>
<dbReference type="AlphaFoldDB" id="A0A1M7TDB3"/>
<gene>
    <name evidence="2" type="ORF">SAMN05444170_1396</name>
</gene>
<feature type="region of interest" description="Disordered" evidence="1">
    <location>
        <begin position="1"/>
        <end position="28"/>
    </location>
</feature>
<dbReference type="EMBL" id="LT670849">
    <property type="protein sequence ID" value="SHN68651.1"/>
    <property type="molecule type" value="Genomic_DNA"/>
</dbReference>
<evidence type="ECO:0000256" key="1">
    <source>
        <dbReference type="SAM" id="MobiDB-lite"/>
    </source>
</evidence>
<organism evidence="2 3">
    <name type="scientific">Bradyrhizobium erythrophlei</name>
    <dbReference type="NCBI Taxonomy" id="1437360"/>
    <lineage>
        <taxon>Bacteria</taxon>
        <taxon>Pseudomonadati</taxon>
        <taxon>Pseudomonadota</taxon>
        <taxon>Alphaproteobacteria</taxon>
        <taxon>Hyphomicrobiales</taxon>
        <taxon>Nitrobacteraceae</taxon>
        <taxon>Bradyrhizobium</taxon>
    </lineage>
</organism>
<reference evidence="3" key="1">
    <citation type="submission" date="2016-11" db="EMBL/GenBank/DDBJ databases">
        <authorList>
            <person name="Varghese N."/>
            <person name="Submissions S."/>
        </authorList>
    </citation>
    <scope>NUCLEOTIDE SEQUENCE [LARGE SCALE GENOMIC DNA]</scope>
    <source>
        <strain evidence="3">GAS401</strain>
    </source>
</reference>
<accession>A0A1M7TDB3</accession>
<name>A0A1M7TDB3_9BRAD</name>
<sequence>MVPKHRDLSATRLASKRPAKAVHVRKDRISSEFQRRNGAFGSFGMSAAAGVLHHNRNDTKVGCVTGRRLDATPSPSDSRRFPSTPWAVTYVA</sequence>
<feature type="compositionally biased region" description="Basic residues" evidence="1">
    <location>
        <begin position="14"/>
        <end position="26"/>
    </location>
</feature>
<dbReference type="Proteomes" id="UP000184096">
    <property type="component" value="Chromosome I"/>
</dbReference>
<protein>
    <submittedName>
        <fullName evidence="2">Uncharacterized protein</fullName>
    </submittedName>
</protein>
<evidence type="ECO:0000313" key="3">
    <source>
        <dbReference type="Proteomes" id="UP000184096"/>
    </source>
</evidence>
<proteinExistence type="predicted"/>
<evidence type="ECO:0000313" key="2">
    <source>
        <dbReference type="EMBL" id="SHN68651.1"/>
    </source>
</evidence>